<keyword evidence="1" id="KW-0560">Oxidoreductase</keyword>
<protein>
    <submittedName>
        <fullName evidence="6">2-oxoacid:acceptor oxidoreductase subunit alpha</fullName>
    </submittedName>
</protein>
<dbReference type="Gene3D" id="3.40.50.920">
    <property type="match status" value="1"/>
</dbReference>
<dbReference type="InterPro" id="IPR050722">
    <property type="entry name" value="Pyruvate:ferred/Flavod_OxRd"/>
</dbReference>
<dbReference type="CDD" id="cd07034">
    <property type="entry name" value="TPP_PYR_PFOR_IOR-alpha_like"/>
    <property type="match status" value="1"/>
</dbReference>
<dbReference type="NCBIfam" id="TIGR03710">
    <property type="entry name" value="OAFO_sf"/>
    <property type="match status" value="1"/>
</dbReference>
<evidence type="ECO:0000313" key="6">
    <source>
        <dbReference type="EMBL" id="QEA16565.1"/>
    </source>
</evidence>
<evidence type="ECO:0000259" key="3">
    <source>
        <dbReference type="Pfam" id="PF01558"/>
    </source>
</evidence>
<dbReference type="SUPFAM" id="SSF53323">
    <property type="entry name" value="Pyruvate-ferredoxin oxidoreductase, PFOR, domain III"/>
    <property type="match status" value="1"/>
</dbReference>
<feature type="domain" description="Pyruvate/ketoisovalerate oxidoreductase catalytic" evidence="3">
    <location>
        <begin position="28"/>
        <end position="216"/>
    </location>
</feature>
<dbReference type="GO" id="GO:0006979">
    <property type="term" value="P:response to oxidative stress"/>
    <property type="evidence" value="ECO:0007669"/>
    <property type="project" value="TreeGrafter"/>
</dbReference>
<dbReference type="Pfam" id="PF17147">
    <property type="entry name" value="PFOR_II"/>
    <property type="match status" value="1"/>
</dbReference>
<accession>A0A5B8S7Y2</accession>
<dbReference type="InterPro" id="IPR033412">
    <property type="entry name" value="PFOR_II"/>
</dbReference>
<dbReference type="InterPro" id="IPR029061">
    <property type="entry name" value="THDP-binding"/>
</dbReference>
<evidence type="ECO:0000256" key="1">
    <source>
        <dbReference type="ARBA" id="ARBA00023002"/>
    </source>
</evidence>
<dbReference type="EMBL" id="CP042345">
    <property type="protein sequence ID" value="QEA16565.1"/>
    <property type="molecule type" value="Genomic_DNA"/>
</dbReference>
<feature type="domain" description="Pyruvate:ferredoxin oxidoreductase core" evidence="5">
    <location>
        <begin position="524"/>
        <end position="583"/>
    </location>
</feature>
<dbReference type="InterPro" id="IPR002869">
    <property type="entry name" value="Pyrv_flavodox_OxRed_cen"/>
</dbReference>
<evidence type="ECO:0000259" key="4">
    <source>
        <dbReference type="Pfam" id="PF01855"/>
    </source>
</evidence>
<dbReference type="FunFam" id="3.40.50.970:FF:000022">
    <property type="entry name" value="2-oxoglutarate ferredoxin oxidoreductase alpha subunit"/>
    <property type="match status" value="1"/>
</dbReference>
<dbReference type="Proteomes" id="UP000321172">
    <property type="component" value="Chromosome"/>
</dbReference>
<dbReference type="InterPro" id="IPR022367">
    <property type="entry name" value="2-oxoacid/accept_OxRdtase_asu"/>
</dbReference>
<dbReference type="Gene3D" id="3.40.50.970">
    <property type="match status" value="1"/>
</dbReference>
<dbReference type="OrthoDB" id="9794954at2"/>
<organism evidence="6 7">
    <name type="scientific">Novosphingobium ginsenosidimutans</name>
    <dbReference type="NCBI Taxonomy" id="1176536"/>
    <lineage>
        <taxon>Bacteria</taxon>
        <taxon>Pseudomonadati</taxon>
        <taxon>Pseudomonadota</taxon>
        <taxon>Alphaproteobacteria</taxon>
        <taxon>Sphingomonadales</taxon>
        <taxon>Sphingomonadaceae</taxon>
        <taxon>Novosphingobium</taxon>
    </lineage>
</organism>
<proteinExistence type="predicted"/>
<sequence>MATQLAEPTAKSNAPQESVVVRFAGDSGDGMQLTGGQFTLSSALAGNDFATFPDFPAEIRAPQGTLFGVSAFQINFGSTAIDTAGDAPDVLVAMNPAALKTNVGALKPGGLIIADTGEFTKRNLEKAKYEVSPLEDGTLAKWQVLAFDISALTLESVKPFGLGNKEALRCKNMWTLGLALWMFDRDRQPLIDWLKQKFAKNQVLADANIAALNAGHAYGETAELEGSIHKLHLGPVATPAGLYRTITGADAVALGLVAGAQLAHLPMFFGGYPITPASSILHALVRLKEFNVTTFQAEDEIAAICAAIGASYAGQLGVTSSSGPGIALKGEAMGLAVMTELPLVIVNSQRGGPSTGLPTKTEQSDLYQAVYGRNGDAPIPVIAARSPSDAFECAIEACRIAVQYMTPVILLTDGYIANAAEPWKVPDPSAYTEFPVTFLAEKNAGDILLPYKRDAKGARPWIKPGTPGLMHRIGGIEKAVDTGHLDYSPANHQAMTDARKAKVDGIAKSIPDQDVCLGEPGGKLAVVGWGSTYGPIHQAVGRARDKGLDVSHIHVRHIWPLPQNLGALLKGYDRVLVPEMNTGQFKTVLRDQFLVDAQPLTKTSGQPFAIAEIEAAIATYFDGVPGNAGGDEVPPNDKQLPSVKAVNP</sequence>
<dbReference type="GO" id="GO:0016903">
    <property type="term" value="F:oxidoreductase activity, acting on the aldehyde or oxo group of donors"/>
    <property type="evidence" value="ECO:0007669"/>
    <property type="project" value="InterPro"/>
</dbReference>
<evidence type="ECO:0000259" key="5">
    <source>
        <dbReference type="Pfam" id="PF17147"/>
    </source>
</evidence>
<dbReference type="Pfam" id="PF01558">
    <property type="entry name" value="POR"/>
    <property type="match status" value="1"/>
</dbReference>
<dbReference type="Pfam" id="PF01855">
    <property type="entry name" value="POR_N"/>
    <property type="match status" value="1"/>
</dbReference>
<dbReference type="InterPro" id="IPR019752">
    <property type="entry name" value="Pyrv/ketoisovalerate_OxRed_cat"/>
</dbReference>
<reference evidence="6 7" key="1">
    <citation type="journal article" date="2013" name="J. Microbiol. Biotechnol.">
        <title>Novosphingobium ginsenosidimutans sp. nov., with the ability to convert ginsenoside.</title>
        <authorList>
            <person name="Kim J.K."/>
            <person name="He D."/>
            <person name="Liu Q.M."/>
            <person name="Park H.Y."/>
            <person name="Jung M.S."/>
            <person name="Yoon M.H."/>
            <person name="Kim S.C."/>
            <person name="Im W.T."/>
        </authorList>
    </citation>
    <scope>NUCLEOTIDE SEQUENCE [LARGE SCALE GENOMIC DNA]</scope>
    <source>
        <strain evidence="6 7">FW-6</strain>
    </source>
</reference>
<evidence type="ECO:0000313" key="7">
    <source>
        <dbReference type="Proteomes" id="UP000321172"/>
    </source>
</evidence>
<gene>
    <name evidence="6" type="ORF">FRF71_10715</name>
</gene>
<dbReference type="InterPro" id="IPR009014">
    <property type="entry name" value="Transketo_C/PFOR_II"/>
</dbReference>
<dbReference type="RefSeq" id="WP_147090644.1">
    <property type="nucleotide sequence ID" value="NZ_BAABJD010000005.1"/>
</dbReference>
<dbReference type="Gene3D" id="3.40.920.10">
    <property type="entry name" value="Pyruvate-ferredoxin oxidoreductase, PFOR, domain III"/>
    <property type="match status" value="1"/>
</dbReference>
<dbReference type="InterPro" id="IPR002880">
    <property type="entry name" value="Pyrv_Fd/Flavodoxin_OxRdtase_N"/>
</dbReference>
<feature type="domain" description="Pyruvate flavodoxin/ferredoxin oxidoreductase pyrimidine binding" evidence="4">
    <location>
        <begin position="265"/>
        <end position="435"/>
    </location>
</feature>
<feature type="region of interest" description="Disordered" evidence="2">
    <location>
        <begin position="628"/>
        <end position="648"/>
    </location>
</feature>
<name>A0A5B8S7Y2_9SPHN</name>
<dbReference type="AlphaFoldDB" id="A0A5B8S7Y2"/>
<keyword evidence="7" id="KW-1185">Reference proteome</keyword>
<dbReference type="SUPFAM" id="SSF52518">
    <property type="entry name" value="Thiamin diphosphate-binding fold (THDP-binding)"/>
    <property type="match status" value="1"/>
</dbReference>
<evidence type="ECO:0000256" key="2">
    <source>
        <dbReference type="SAM" id="MobiDB-lite"/>
    </source>
</evidence>
<dbReference type="PANTHER" id="PTHR32154:SF20">
    <property type="entry name" value="2-OXOGLUTARATE OXIDOREDUCTASE SUBUNIT KORA"/>
    <property type="match status" value="1"/>
</dbReference>
<dbReference type="KEGG" id="ngf:FRF71_10715"/>
<dbReference type="SUPFAM" id="SSF52922">
    <property type="entry name" value="TK C-terminal domain-like"/>
    <property type="match status" value="1"/>
</dbReference>
<dbReference type="PANTHER" id="PTHR32154">
    <property type="entry name" value="PYRUVATE-FLAVODOXIN OXIDOREDUCTASE-RELATED"/>
    <property type="match status" value="1"/>
</dbReference>